<dbReference type="InterPro" id="IPR029787">
    <property type="entry name" value="Nucleotide_cyclase"/>
</dbReference>
<dbReference type="FunFam" id="3.30.70.270:FF:000001">
    <property type="entry name" value="Diguanylate cyclase domain protein"/>
    <property type="match status" value="1"/>
</dbReference>
<dbReference type="SUPFAM" id="SSF55073">
    <property type="entry name" value="Nucleotide cyclase"/>
    <property type="match status" value="1"/>
</dbReference>
<evidence type="ECO:0000313" key="6">
    <source>
        <dbReference type="EMBL" id="WYF43277.1"/>
    </source>
</evidence>
<feature type="domain" description="PAS" evidence="2">
    <location>
        <begin position="26"/>
        <end position="57"/>
    </location>
</feature>
<feature type="domain" description="EAL" evidence="4">
    <location>
        <begin position="460"/>
        <end position="716"/>
    </location>
</feature>
<dbReference type="InterPro" id="IPR000700">
    <property type="entry name" value="PAS-assoc_C"/>
</dbReference>
<evidence type="ECO:0000259" key="5">
    <source>
        <dbReference type="PROSITE" id="PS50887"/>
    </source>
</evidence>
<dbReference type="RefSeq" id="WP_339093804.1">
    <property type="nucleotide sequence ID" value="NZ_CP149782.1"/>
</dbReference>
<dbReference type="InterPro" id="IPR001633">
    <property type="entry name" value="EAL_dom"/>
</dbReference>
<dbReference type="Pfam" id="PF08448">
    <property type="entry name" value="PAS_4"/>
    <property type="match status" value="1"/>
</dbReference>
<keyword evidence="1" id="KW-0175">Coiled coil</keyword>
<dbReference type="Gene3D" id="3.30.450.20">
    <property type="entry name" value="PAS domain"/>
    <property type="match status" value="2"/>
</dbReference>
<dbReference type="CDD" id="cd01949">
    <property type="entry name" value="GGDEF"/>
    <property type="match status" value="1"/>
</dbReference>
<organism evidence="6">
    <name type="scientific">Deinococcus sp. VB142</name>
    <dbReference type="NCBI Taxonomy" id="3112952"/>
    <lineage>
        <taxon>Bacteria</taxon>
        <taxon>Thermotogati</taxon>
        <taxon>Deinococcota</taxon>
        <taxon>Deinococci</taxon>
        <taxon>Deinococcales</taxon>
        <taxon>Deinococcaceae</taxon>
        <taxon>Deinococcus</taxon>
    </lineage>
</organism>
<proteinExistence type="predicted"/>
<name>A0AAU6PZ55_9DEIO</name>
<dbReference type="PROSITE" id="PS50883">
    <property type="entry name" value="EAL"/>
    <property type="match status" value="1"/>
</dbReference>
<dbReference type="PROSITE" id="PS50887">
    <property type="entry name" value="GGDEF"/>
    <property type="match status" value="1"/>
</dbReference>
<feature type="domain" description="GGDEF" evidence="5">
    <location>
        <begin position="318"/>
        <end position="451"/>
    </location>
</feature>
<dbReference type="PANTHER" id="PTHR44757:SF2">
    <property type="entry name" value="BIOFILM ARCHITECTURE MAINTENANCE PROTEIN MBAA"/>
    <property type="match status" value="1"/>
</dbReference>
<protein>
    <submittedName>
        <fullName evidence="6">EAL domain-containing protein</fullName>
    </submittedName>
</protein>
<gene>
    <name evidence="6" type="ORF">WDJ50_07475</name>
</gene>
<dbReference type="Gene3D" id="3.20.20.450">
    <property type="entry name" value="EAL domain"/>
    <property type="match status" value="1"/>
</dbReference>
<dbReference type="InterPro" id="IPR000160">
    <property type="entry name" value="GGDEF_dom"/>
</dbReference>
<dbReference type="CDD" id="cd00130">
    <property type="entry name" value="PAS"/>
    <property type="match status" value="1"/>
</dbReference>
<dbReference type="EMBL" id="CP149782">
    <property type="protein sequence ID" value="WYF43277.1"/>
    <property type="molecule type" value="Genomic_DNA"/>
</dbReference>
<dbReference type="InterPro" id="IPR000014">
    <property type="entry name" value="PAS"/>
</dbReference>
<dbReference type="InterPro" id="IPR013656">
    <property type="entry name" value="PAS_4"/>
</dbReference>
<dbReference type="Gene3D" id="3.30.70.270">
    <property type="match status" value="1"/>
</dbReference>
<dbReference type="SMART" id="SM00267">
    <property type="entry name" value="GGDEF"/>
    <property type="match status" value="1"/>
</dbReference>
<reference evidence="6" key="1">
    <citation type="submission" date="2024-03" db="EMBL/GenBank/DDBJ databases">
        <title>Deinococcus weizhi sp. nov., isolated from human skin.</title>
        <authorList>
            <person name="Wei Z."/>
            <person name="Tian F."/>
            <person name="Yang C."/>
            <person name="Xin L.T."/>
            <person name="Wen Z.J."/>
            <person name="Lan K.C."/>
            <person name="Yu L."/>
            <person name="Zhe W."/>
            <person name="Dan F.D."/>
            <person name="Jun W."/>
            <person name="Rui Z."/>
            <person name="Yong X.J."/>
            <person name="Ting Y."/>
            <person name="Wei X."/>
            <person name="Xu Z.G."/>
            <person name="Xin Z."/>
            <person name="Dong F.G."/>
            <person name="Ni X.M."/>
            <person name="Zheng M.G."/>
            <person name="Chun Y."/>
            <person name="Qian W.X."/>
        </authorList>
    </citation>
    <scope>NUCLEOTIDE SEQUENCE</scope>
    <source>
        <strain evidence="6">VB142</strain>
    </source>
</reference>
<accession>A0AAU6PZ55</accession>
<dbReference type="PROSITE" id="PS50112">
    <property type="entry name" value="PAS"/>
    <property type="match status" value="1"/>
</dbReference>
<dbReference type="PROSITE" id="PS50113">
    <property type="entry name" value="PAC"/>
    <property type="match status" value="1"/>
</dbReference>
<feature type="domain" description="PAC" evidence="3">
    <location>
        <begin position="208"/>
        <end position="260"/>
    </location>
</feature>
<dbReference type="InterPro" id="IPR035919">
    <property type="entry name" value="EAL_sf"/>
</dbReference>
<dbReference type="NCBIfam" id="TIGR00254">
    <property type="entry name" value="GGDEF"/>
    <property type="match status" value="1"/>
</dbReference>
<dbReference type="InterPro" id="IPR035965">
    <property type="entry name" value="PAS-like_dom_sf"/>
</dbReference>
<feature type="coiled-coil region" evidence="1">
    <location>
        <begin position="248"/>
        <end position="282"/>
    </location>
</feature>
<dbReference type="InterPro" id="IPR043128">
    <property type="entry name" value="Rev_trsase/Diguanyl_cyclase"/>
</dbReference>
<dbReference type="Pfam" id="PF00989">
    <property type="entry name" value="PAS"/>
    <property type="match status" value="1"/>
</dbReference>
<dbReference type="Pfam" id="PF00990">
    <property type="entry name" value="GGDEF"/>
    <property type="match status" value="1"/>
</dbReference>
<evidence type="ECO:0000259" key="2">
    <source>
        <dbReference type="PROSITE" id="PS50112"/>
    </source>
</evidence>
<evidence type="ECO:0000256" key="1">
    <source>
        <dbReference type="SAM" id="Coils"/>
    </source>
</evidence>
<dbReference type="SMART" id="SM00052">
    <property type="entry name" value="EAL"/>
    <property type="match status" value="1"/>
</dbReference>
<dbReference type="PANTHER" id="PTHR44757">
    <property type="entry name" value="DIGUANYLATE CYCLASE DGCP"/>
    <property type="match status" value="1"/>
</dbReference>
<dbReference type="GO" id="GO:0006355">
    <property type="term" value="P:regulation of DNA-templated transcription"/>
    <property type="evidence" value="ECO:0007669"/>
    <property type="project" value="InterPro"/>
</dbReference>
<dbReference type="InterPro" id="IPR013767">
    <property type="entry name" value="PAS_fold"/>
</dbReference>
<dbReference type="Pfam" id="PF00563">
    <property type="entry name" value="EAL"/>
    <property type="match status" value="1"/>
</dbReference>
<sequence>MLLELLEQALSTYREQAEQDLWLQQPVFVLAEDETVVHWNSACTKWLGHARAEVEGQPIQQVLSSALEGLRLQGVLAQAWQGEPLQAVTLSLCSRDKQTILGTFAIAPTHGPTSHLTFTLISGTAQQGTDRQAFYESLLSALPAPLAIFDPQKRYVFCNPAAISNPEVRAWVIGKDDIEYTEYRGLPQSLAERRHSHFDLAVRERGTVQFEEQLTDPQGEVVYQLRTYTPVFDEQGELALCIGHGMNVTELRRTQNALHELNEDLEERVQARTRELEELSLQLQHDALHDSLTGLPNRALFSDRLSQAIARARQPGAGQYAVLFLDVDRFKGINDTLGHPTGDALLIEMGQRLAGCLRSTDTVARLGGDEFTVLLEPLMYPEHATNVAQRIQEALRRPMQLGGQSVSISASIGIVLGSGDYDTAMAVLRDADIAMYRAKDAGRAGYQVFTAQMREHTLHINRMESELRRALAGQELRAMYQPVLNLQTGYISGFEALVRWQHPERGLLDAGEFVPIAQDIGLLPDIDRWMLRRTCQELQAWTDRYPNEPQPSLNVNFCGQHLDDPQVCEFVRDVLETTGLDPARLNIEITEGTLLSHAGTVRQTIEDLRALGVGLHLDDFGTGYSSLSYLQLYPLDALKIDRSFVQGMLENQSSAELVRTIIAMAKNMNLRVVAEGIEQPGHLQALQALGCDRGQGYLFSHPLSIQEARALVVQGQHFLRESWGFGSED</sequence>
<dbReference type="InterPro" id="IPR052155">
    <property type="entry name" value="Biofilm_reg_signaling"/>
</dbReference>
<evidence type="ECO:0000259" key="4">
    <source>
        <dbReference type="PROSITE" id="PS50883"/>
    </source>
</evidence>
<dbReference type="SUPFAM" id="SSF55785">
    <property type="entry name" value="PYP-like sensor domain (PAS domain)"/>
    <property type="match status" value="2"/>
</dbReference>
<dbReference type="CDD" id="cd01948">
    <property type="entry name" value="EAL"/>
    <property type="match status" value="1"/>
</dbReference>
<evidence type="ECO:0000259" key="3">
    <source>
        <dbReference type="PROSITE" id="PS50113"/>
    </source>
</evidence>
<dbReference type="SUPFAM" id="SSF141868">
    <property type="entry name" value="EAL domain-like"/>
    <property type="match status" value="1"/>
</dbReference>
<dbReference type="AlphaFoldDB" id="A0AAU6PZ55"/>
<dbReference type="SMART" id="SM00091">
    <property type="entry name" value="PAS"/>
    <property type="match status" value="2"/>
</dbReference>